<evidence type="ECO:0000313" key="3">
    <source>
        <dbReference type="EMBL" id="MCM2387499.1"/>
    </source>
</evidence>
<reference evidence="3" key="1">
    <citation type="submission" date="2022-06" db="EMBL/GenBank/DDBJ databases">
        <title>Genome public.</title>
        <authorList>
            <person name="Sun Q."/>
        </authorList>
    </citation>
    <scope>NUCLEOTIDE SEQUENCE</scope>
    <source>
        <strain evidence="3">CWNU-1</strain>
    </source>
</reference>
<dbReference type="PRINTS" id="PR00313">
    <property type="entry name" value="CABNDNGRPT"/>
</dbReference>
<dbReference type="Gene3D" id="2.160.20.160">
    <property type="match status" value="1"/>
</dbReference>
<dbReference type="Proteomes" id="UP001431429">
    <property type="component" value="Unassembled WGS sequence"/>
</dbReference>
<dbReference type="RefSeq" id="WP_250917860.1">
    <property type="nucleotide sequence ID" value="NZ_JAMQAW010000003.1"/>
</dbReference>
<protein>
    <recommendedName>
        <fullName evidence="2">PLAT domain-containing protein</fullName>
    </recommendedName>
</protein>
<dbReference type="InterPro" id="IPR011049">
    <property type="entry name" value="Serralysin-like_metalloprot_C"/>
</dbReference>
<dbReference type="SUPFAM" id="SSF51120">
    <property type="entry name" value="beta-Roll"/>
    <property type="match status" value="1"/>
</dbReference>
<dbReference type="PROSITE" id="PS50095">
    <property type="entry name" value="PLAT"/>
    <property type="match status" value="1"/>
</dbReference>
<gene>
    <name evidence="3" type="ORF">NBG84_04090</name>
</gene>
<dbReference type="SUPFAM" id="SSF49723">
    <property type="entry name" value="Lipase/lipooxygenase domain (PLAT/LH2 domain)"/>
    <property type="match status" value="1"/>
</dbReference>
<organism evidence="3 4">
    <name type="scientific">Streptomyces albipurpureus</name>
    <dbReference type="NCBI Taxonomy" id="2897419"/>
    <lineage>
        <taxon>Bacteria</taxon>
        <taxon>Bacillati</taxon>
        <taxon>Actinomycetota</taxon>
        <taxon>Actinomycetes</taxon>
        <taxon>Kitasatosporales</taxon>
        <taxon>Streptomycetaceae</taxon>
        <taxon>Streptomyces</taxon>
    </lineage>
</organism>
<dbReference type="InterPro" id="IPR036392">
    <property type="entry name" value="PLAT/LH2_dom_sf"/>
</dbReference>
<feature type="domain" description="PLAT" evidence="2">
    <location>
        <begin position="43"/>
        <end position="158"/>
    </location>
</feature>
<evidence type="ECO:0000256" key="1">
    <source>
        <dbReference type="SAM" id="MobiDB-lite"/>
    </source>
</evidence>
<dbReference type="EMBL" id="JAMQAW010000003">
    <property type="protein sequence ID" value="MCM2387499.1"/>
    <property type="molecule type" value="Genomic_DNA"/>
</dbReference>
<evidence type="ECO:0000313" key="4">
    <source>
        <dbReference type="Proteomes" id="UP001431429"/>
    </source>
</evidence>
<dbReference type="Pfam" id="PF01477">
    <property type="entry name" value="PLAT"/>
    <property type="match status" value="1"/>
</dbReference>
<keyword evidence="4" id="KW-1185">Reference proteome</keyword>
<proteinExistence type="predicted"/>
<dbReference type="InterPro" id="IPR001024">
    <property type="entry name" value="PLAT/LH2_dom"/>
</dbReference>
<name>A0ABT0UFV0_9ACTN</name>
<comment type="caution">
    <text evidence="3">The sequence shown here is derived from an EMBL/GenBank/DDBJ whole genome shotgun (WGS) entry which is preliminary data.</text>
</comment>
<evidence type="ECO:0000259" key="2">
    <source>
        <dbReference type="PROSITE" id="PS50095"/>
    </source>
</evidence>
<dbReference type="Gene3D" id="2.60.60.20">
    <property type="entry name" value="PLAT/LH2 domain"/>
    <property type="match status" value="1"/>
</dbReference>
<feature type="region of interest" description="Disordered" evidence="1">
    <location>
        <begin position="385"/>
        <end position="406"/>
    </location>
</feature>
<accession>A0ABT0UFV0</accession>
<sequence length="535" mass="54400">MIRRLPGPGTGFVSRARAVTVVLLLALLAVPGVLARPASAAADVYRLTLYTTSQALAATDGDVHARLFTEGGTQGEWVLLDSPGNDFERGQTATYEVTFPQGVGRPNRLELYLDSTDYWIFQVPRIEAPDGRFINYPLPVESAIGRNIPTRDCISGDCPTYYRDEVSSIRTLAPWHRPGPDAQTSCTVNGTAKAPLLGTISGTPGADSIECVPGTGNIMVDGLGGDDTISFTGDEERAAVLARGGPGDDTISFTGDEERAAVLARGGPGDDTITITDADVSRVEAGAGDDIVTVTRGAVVSGLGLYGGLGADRITVTGQHAGPAVVNGTVSGGELLVGGLLDGDDIITLTGGTSDSHTARTYAVGGRSTVDGDAGDDRIRVQGGNINEPGEANGGQALSRNGQDSPFVEGGPGRDTIEVFGGLSSDGIEQVPTSVQSLVQGGAGADSVTIGSGLAAQNPRITDGIITGDDDSLLALGAGNDTITVNAVYSRALISGAPGNDILKLTGTNAGAMDGGLGTDTCSVGSGTPPDNCEN</sequence>